<dbReference type="Proteomes" id="UP001178508">
    <property type="component" value="Chromosome 4"/>
</dbReference>
<dbReference type="InterPro" id="IPR004244">
    <property type="entry name" value="Transposase_22"/>
</dbReference>
<keyword evidence="4" id="KW-1185">Reference proteome</keyword>
<evidence type="ECO:0000256" key="2">
    <source>
        <dbReference type="SAM" id="MobiDB-lite"/>
    </source>
</evidence>
<sequence length="263" mass="30543">MSMQPDNKRSRDQLSSSDHEDSSIAADLLRIRESMGIMEKQLQKLDLLKKLTDDVEELKHSVEYNNSLIDVLKQDNASLRMEVNTLKKLTADLQQKNHKMSNDILDMQSRSMRDNIIIHGLPETQKETYQSTEQLVKTFMKSTLKMEEREVDAIRFSRVHRVGQAESSRQKSRPIVAKVVDTKMKISIMGRGKELRGTNYSISDQYPPEILRRRRLLHPVMTEVRKNNKKARLVTDKLYIDGKLYSNPEITHWLFGGDTNTSR</sequence>
<organism evidence="3 4">
    <name type="scientific">Xyrichtys novacula</name>
    <name type="common">Pearly razorfish</name>
    <name type="synonym">Hemipteronotus novacula</name>
    <dbReference type="NCBI Taxonomy" id="13765"/>
    <lineage>
        <taxon>Eukaryota</taxon>
        <taxon>Metazoa</taxon>
        <taxon>Chordata</taxon>
        <taxon>Craniata</taxon>
        <taxon>Vertebrata</taxon>
        <taxon>Euteleostomi</taxon>
        <taxon>Actinopterygii</taxon>
        <taxon>Neopterygii</taxon>
        <taxon>Teleostei</taxon>
        <taxon>Neoteleostei</taxon>
        <taxon>Acanthomorphata</taxon>
        <taxon>Eupercaria</taxon>
        <taxon>Labriformes</taxon>
        <taxon>Labridae</taxon>
        <taxon>Xyrichtys</taxon>
    </lineage>
</organism>
<evidence type="ECO:0000256" key="1">
    <source>
        <dbReference type="SAM" id="Coils"/>
    </source>
</evidence>
<protein>
    <submittedName>
        <fullName evidence="3">Uncharacterized protein LOC119127540</fullName>
    </submittedName>
</protein>
<name>A0AAV1F3H6_XYRNO</name>
<proteinExistence type="predicted"/>
<evidence type="ECO:0000313" key="4">
    <source>
        <dbReference type="Proteomes" id="UP001178508"/>
    </source>
</evidence>
<feature type="region of interest" description="Disordered" evidence="2">
    <location>
        <begin position="1"/>
        <end position="22"/>
    </location>
</feature>
<feature type="coiled-coil region" evidence="1">
    <location>
        <begin position="69"/>
        <end position="96"/>
    </location>
</feature>
<dbReference type="EMBL" id="OY660867">
    <property type="protein sequence ID" value="CAJ1055550.1"/>
    <property type="molecule type" value="Genomic_DNA"/>
</dbReference>
<dbReference type="PANTHER" id="PTHR11505">
    <property type="entry name" value="L1 TRANSPOSABLE ELEMENT-RELATED"/>
    <property type="match status" value="1"/>
</dbReference>
<accession>A0AAV1F3H6</accession>
<keyword evidence="1" id="KW-0175">Coiled coil</keyword>
<reference evidence="3" key="1">
    <citation type="submission" date="2023-08" db="EMBL/GenBank/DDBJ databases">
        <authorList>
            <person name="Alioto T."/>
            <person name="Alioto T."/>
            <person name="Gomez Garrido J."/>
        </authorList>
    </citation>
    <scope>NUCLEOTIDE SEQUENCE</scope>
</reference>
<evidence type="ECO:0000313" key="3">
    <source>
        <dbReference type="EMBL" id="CAJ1055550.1"/>
    </source>
</evidence>
<gene>
    <name evidence="3" type="ORF">XNOV1_A019793</name>
</gene>
<dbReference type="Gene3D" id="3.30.70.1820">
    <property type="entry name" value="L1 transposable element, RRM domain"/>
    <property type="match status" value="1"/>
</dbReference>
<dbReference type="AlphaFoldDB" id="A0AAV1F3H6"/>